<dbReference type="AlphaFoldDB" id="A0A037ZHU3"/>
<feature type="signal peptide" evidence="5">
    <location>
        <begin position="1"/>
        <end position="23"/>
    </location>
</feature>
<feature type="domain" description="Cytochrome c" evidence="6">
    <location>
        <begin position="22"/>
        <end position="92"/>
    </location>
</feature>
<dbReference type="GO" id="GO:0046872">
    <property type="term" value="F:metal ion binding"/>
    <property type="evidence" value="ECO:0007669"/>
    <property type="project" value="UniProtKB-KW"/>
</dbReference>
<dbReference type="RefSeq" id="WP_035261635.1">
    <property type="nucleotide sequence ID" value="NZ_JFKE01000008.1"/>
</dbReference>
<evidence type="ECO:0000313" key="8">
    <source>
        <dbReference type="Proteomes" id="UP000026249"/>
    </source>
</evidence>
<proteinExistence type="predicted"/>
<evidence type="ECO:0000256" key="3">
    <source>
        <dbReference type="ARBA" id="ARBA00023004"/>
    </source>
</evidence>
<feature type="chain" id="PRO_5001564001" description="Cytochrome c domain-containing protein" evidence="5">
    <location>
        <begin position="24"/>
        <end position="93"/>
    </location>
</feature>
<dbReference type="InterPro" id="IPR036909">
    <property type="entry name" value="Cyt_c-like_dom_sf"/>
</dbReference>
<accession>A0A037ZHU3</accession>
<keyword evidence="8" id="KW-1185">Reference proteome</keyword>
<keyword evidence="5" id="KW-0732">Signal</keyword>
<dbReference type="GO" id="GO:0020037">
    <property type="term" value="F:heme binding"/>
    <property type="evidence" value="ECO:0007669"/>
    <property type="project" value="InterPro"/>
</dbReference>
<sequence length="93" mass="9529">MTRIVPFPLALIVTVLTTHPAGADPVGAALFQQNCARCHGAEGAGGDAAEPDIRGAGVTALSRAFGGLNRMPSFAFSESQVRALAEYLSTVAD</sequence>
<dbReference type="SUPFAM" id="SSF46626">
    <property type="entry name" value="Cytochrome c"/>
    <property type="match status" value="1"/>
</dbReference>
<evidence type="ECO:0000313" key="7">
    <source>
        <dbReference type="EMBL" id="KAJ54360.1"/>
    </source>
</evidence>
<dbReference type="STRING" id="1454373.ACMU_18200"/>
<dbReference type="GO" id="GO:0009055">
    <property type="term" value="F:electron transfer activity"/>
    <property type="evidence" value="ECO:0007669"/>
    <property type="project" value="InterPro"/>
</dbReference>
<dbReference type="InterPro" id="IPR009056">
    <property type="entry name" value="Cyt_c-like_dom"/>
</dbReference>
<comment type="caution">
    <text evidence="7">The sequence shown here is derived from an EMBL/GenBank/DDBJ whole genome shotgun (WGS) entry which is preliminary data.</text>
</comment>
<dbReference type="Proteomes" id="UP000026249">
    <property type="component" value="Unassembled WGS sequence"/>
</dbReference>
<evidence type="ECO:0000259" key="6">
    <source>
        <dbReference type="PROSITE" id="PS51007"/>
    </source>
</evidence>
<reference evidence="7 8" key="1">
    <citation type="submission" date="2014-03" db="EMBL/GenBank/DDBJ databases">
        <title>Draft Genome Sequence of Actibacterium mucosum KCTC 23349, a Marine Alphaproteobacterium with Complex Ionic Requirements Isolated from Mediterranean Seawater at Malvarrosa Beach, Valencia, Spain.</title>
        <authorList>
            <person name="Arahal D.R."/>
            <person name="Shao Z."/>
            <person name="Lai Q."/>
            <person name="Pujalte M.J."/>
        </authorList>
    </citation>
    <scope>NUCLEOTIDE SEQUENCE [LARGE SCALE GENOMIC DNA]</scope>
    <source>
        <strain evidence="7 8">KCTC 23349</strain>
    </source>
</reference>
<dbReference type="Pfam" id="PF13442">
    <property type="entry name" value="Cytochrome_CBB3"/>
    <property type="match status" value="1"/>
</dbReference>
<name>A0A037ZHU3_9RHOB</name>
<evidence type="ECO:0000256" key="5">
    <source>
        <dbReference type="SAM" id="SignalP"/>
    </source>
</evidence>
<dbReference type="OrthoDB" id="7876091at2"/>
<dbReference type="Gene3D" id="1.10.760.10">
    <property type="entry name" value="Cytochrome c-like domain"/>
    <property type="match status" value="1"/>
</dbReference>
<evidence type="ECO:0000256" key="2">
    <source>
        <dbReference type="ARBA" id="ARBA00022723"/>
    </source>
</evidence>
<organism evidence="7 8">
    <name type="scientific">Actibacterium mucosum KCTC 23349</name>
    <dbReference type="NCBI Taxonomy" id="1454373"/>
    <lineage>
        <taxon>Bacteria</taxon>
        <taxon>Pseudomonadati</taxon>
        <taxon>Pseudomonadota</taxon>
        <taxon>Alphaproteobacteria</taxon>
        <taxon>Rhodobacterales</taxon>
        <taxon>Roseobacteraceae</taxon>
        <taxon>Actibacterium</taxon>
    </lineage>
</organism>
<evidence type="ECO:0000256" key="1">
    <source>
        <dbReference type="ARBA" id="ARBA00022617"/>
    </source>
</evidence>
<dbReference type="EMBL" id="JFKE01000008">
    <property type="protein sequence ID" value="KAJ54360.1"/>
    <property type="molecule type" value="Genomic_DNA"/>
</dbReference>
<keyword evidence="1 4" id="KW-0349">Heme</keyword>
<dbReference type="PROSITE" id="PS51007">
    <property type="entry name" value="CYTC"/>
    <property type="match status" value="1"/>
</dbReference>
<keyword evidence="2 4" id="KW-0479">Metal-binding</keyword>
<protein>
    <recommendedName>
        <fullName evidence="6">Cytochrome c domain-containing protein</fullName>
    </recommendedName>
</protein>
<evidence type="ECO:0000256" key="4">
    <source>
        <dbReference type="PROSITE-ProRule" id="PRU00433"/>
    </source>
</evidence>
<keyword evidence="3 4" id="KW-0408">Iron</keyword>
<gene>
    <name evidence="7" type="ORF">ACMU_18200</name>
</gene>